<evidence type="ECO:0000313" key="2">
    <source>
        <dbReference type="EMBL" id="MDA3616082.1"/>
    </source>
</evidence>
<protein>
    <recommendedName>
        <fullName evidence="1">Thioesterase domain-containing protein</fullName>
    </recommendedName>
</protein>
<reference evidence="2 3" key="1">
    <citation type="submission" date="2022-12" db="EMBL/GenBank/DDBJ databases">
        <title>Chitinophagaceae gen. sp. nov., a new member of the family Chitinophagaceae, isolated from soil in a chemical factory.</title>
        <authorList>
            <person name="Ke Z."/>
        </authorList>
    </citation>
    <scope>NUCLEOTIDE SEQUENCE [LARGE SCALE GENOMIC DNA]</scope>
    <source>
        <strain evidence="2 3">LY-5</strain>
    </source>
</reference>
<keyword evidence="3" id="KW-1185">Reference proteome</keyword>
<dbReference type="Proteomes" id="UP001210231">
    <property type="component" value="Unassembled WGS sequence"/>
</dbReference>
<dbReference type="RefSeq" id="WP_407032412.1">
    <property type="nucleotide sequence ID" value="NZ_JAQGEF010000022.1"/>
</dbReference>
<sequence length="151" mass="16479">MDLSQLFKYRDLATSGKWHEVEKLFNNSVQLKHAGAQIDLSNIERPKASITEVQDFHKGGIGSDAINGGVISMLADLALGLLGLQFFKEGMTATAQLQVNYLKPFRTNAITAESFLTQTVGNRLFGTVELRNHHGEVCAVAYGILAKSISL</sequence>
<organism evidence="2 3">
    <name type="scientific">Polluticaenibacter yanchengensis</name>
    <dbReference type="NCBI Taxonomy" id="3014562"/>
    <lineage>
        <taxon>Bacteria</taxon>
        <taxon>Pseudomonadati</taxon>
        <taxon>Bacteroidota</taxon>
        <taxon>Chitinophagia</taxon>
        <taxon>Chitinophagales</taxon>
        <taxon>Chitinophagaceae</taxon>
        <taxon>Polluticaenibacter</taxon>
    </lineage>
</organism>
<evidence type="ECO:0000259" key="1">
    <source>
        <dbReference type="Pfam" id="PF03061"/>
    </source>
</evidence>
<feature type="domain" description="Thioesterase" evidence="1">
    <location>
        <begin position="66"/>
        <end position="139"/>
    </location>
</feature>
<proteinExistence type="predicted"/>
<evidence type="ECO:0000313" key="3">
    <source>
        <dbReference type="Proteomes" id="UP001210231"/>
    </source>
</evidence>
<dbReference type="Pfam" id="PF03061">
    <property type="entry name" value="4HBT"/>
    <property type="match status" value="1"/>
</dbReference>
<name>A0ABT4UML6_9BACT</name>
<gene>
    <name evidence="2" type="ORF">O3P16_14800</name>
</gene>
<dbReference type="InterPro" id="IPR029069">
    <property type="entry name" value="HotDog_dom_sf"/>
</dbReference>
<dbReference type="EMBL" id="JAQGEF010000022">
    <property type="protein sequence ID" value="MDA3616082.1"/>
    <property type="molecule type" value="Genomic_DNA"/>
</dbReference>
<dbReference type="Gene3D" id="3.10.129.10">
    <property type="entry name" value="Hotdog Thioesterase"/>
    <property type="match status" value="1"/>
</dbReference>
<dbReference type="InterPro" id="IPR006683">
    <property type="entry name" value="Thioestr_dom"/>
</dbReference>
<dbReference type="SUPFAM" id="SSF54637">
    <property type="entry name" value="Thioesterase/thiol ester dehydrase-isomerase"/>
    <property type="match status" value="1"/>
</dbReference>
<accession>A0ABT4UML6</accession>
<comment type="caution">
    <text evidence="2">The sequence shown here is derived from an EMBL/GenBank/DDBJ whole genome shotgun (WGS) entry which is preliminary data.</text>
</comment>